<protein>
    <recommendedName>
        <fullName evidence="2">Transposase (Putative), gypsy type</fullName>
    </recommendedName>
</protein>
<organism evidence="1">
    <name type="scientific">Tanacetum cinerariifolium</name>
    <name type="common">Dalmatian daisy</name>
    <name type="synonym">Chrysanthemum cinerariifolium</name>
    <dbReference type="NCBI Taxonomy" id="118510"/>
    <lineage>
        <taxon>Eukaryota</taxon>
        <taxon>Viridiplantae</taxon>
        <taxon>Streptophyta</taxon>
        <taxon>Embryophyta</taxon>
        <taxon>Tracheophyta</taxon>
        <taxon>Spermatophyta</taxon>
        <taxon>Magnoliopsida</taxon>
        <taxon>eudicotyledons</taxon>
        <taxon>Gunneridae</taxon>
        <taxon>Pentapetalae</taxon>
        <taxon>asterids</taxon>
        <taxon>campanulids</taxon>
        <taxon>Asterales</taxon>
        <taxon>Asteraceae</taxon>
        <taxon>Asteroideae</taxon>
        <taxon>Anthemideae</taxon>
        <taxon>Anthemidinae</taxon>
        <taxon>Tanacetum</taxon>
    </lineage>
</organism>
<name>A0A6L2KV30_TANCI</name>
<gene>
    <name evidence="1" type="ORF">Tci_025441</name>
</gene>
<dbReference type="AlphaFoldDB" id="A0A6L2KV30"/>
<comment type="caution">
    <text evidence="1">The sequence shown here is derived from an EMBL/GenBank/DDBJ whole genome shotgun (WGS) entry which is preliminary data.</text>
</comment>
<evidence type="ECO:0008006" key="2">
    <source>
        <dbReference type="Google" id="ProtNLM"/>
    </source>
</evidence>
<reference evidence="1" key="1">
    <citation type="journal article" date="2019" name="Sci. Rep.">
        <title>Draft genome of Tanacetum cinerariifolium, the natural source of mosquito coil.</title>
        <authorList>
            <person name="Yamashiro T."/>
            <person name="Shiraishi A."/>
            <person name="Satake H."/>
            <person name="Nakayama K."/>
        </authorList>
    </citation>
    <scope>NUCLEOTIDE SEQUENCE</scope>
</reference>
<sequence>MAKKDMDLYHSRLTPNDLNDLIIKYKIPRDLHPRLPSEDFVMSELPDDIIALEEWVFFIDWRAILNVMVWRHPDVASDDPRPAAGSFNMADVRCLSVHVIKLKDMPEGVLVLSGLSRVLEESFMGIHDFLCLSEWTDDEVQEEPRLDLLRSERPLLLMPLRAMLLSALGLPWLNHSVVLCPSLFLGNDDESDDDDACVEISLVTPLSVGASLLLLLKALTPKGVMVDDAVALSVGVSRPRLSFKPAPSFRDVFGEAIHMDFFPSSTGPYYATYPEDGVARNFESMFDDLTAKMIVLHCMMMSHGGELLALYRWLNQSYHEYVLSTDSRLKGYEEKSKAKGKERKKKIKSLTKSLDNLHIEVAHLSAALNQAAILKAEKDEEIIRLKTTPLEFSSFFWGQSTDRLAEASPLVAQTNYAFLNKISEHAAEPVSVILQLEPKKLVCPASIPTPRDAHVSPFVTMELTVTHASKSLEISTNVDLTASVVASEHNEEMVSAEVDGSDPKMTDDTITAMFGHAFVKGIFVVLNDVVELSGVGSRRVSSGPNDVVVPLSAGEKGDGLTPSCVAGEEAVVNPFRV</sequence>
<accession>A0A6L2KV30</accession>
<evidence type="ECO:0000313" key="1">
    <source>
        <dbReference type="EMBL" id="GEU53463.1"/>
    </source>
</evidence>
<proteinExistence type="predicted"/>
<dbReference type="EMBL" id="BKCJ010003177">
    <property type="protein sequence ID" value="GEU53463.1"/>
    <property type="molecule type" value="Genomic_DNA"/>
</dbReference>